<dbReference type="OrthoDB" id="866189at2"/>
<dbReference type="InterPro" id="IPR026444">
    <property type="entry name" value="Secre_tail"/>
</dbReference>
<feature type="chain" id="PRO_5016115598" description="Secretion system C-terminal sorting domain-containing protein" evidence="1">
    <location>
        <begin position="20"/>
        <end position="353"/>
    </location>
</feature>
<dbReference type="Pfam" id="PF18962">
    <property type="entry name" value="Por_Secre_tail"/>
    <property type="match status" value="1"/>
</dbReference>
<protein>
    <recommendedName>
        <fullName evidence="2">Secretion system C-terminal sorting domain-containing protein</fullName>
    </recommendedName>
</protein>
<evidence type="ECO:0000259" key="2">
    <source>
        <dbReference type="Pfam" id="PF18962"/>
    </source>
</evidence>
<feature type="signal peptide" evidence="1">
    <location>
        <begin position="1"/>
        <end position="19"/>
    </location>
</feature>
<dbReference type="EMBL" id="QKTW01000003">
    <property type="protein sequence ID" value="PZF74442.1"/>
    <property type="molecule type" value="Genomic_DNA"/>
</dbReference>
<keyword evidence="4" id="KW-1185">Reference proteome</keyword>
<organism evidence="3 4">
    <name type="scientific">Taibaiella soli</name>
    <dbReference type="NCBI Taxonomy" id="1649169"/>
    <lineage>
        <taxon>Bacteria</taxon>
        <taxon>Pseudomonadati</taxon>
        <taxon>Bacteroidota</taxon>
        <taxon>Chitinophagia</taxon>
        <taxon>Chitinophagales</taxon>
        <taxon>Chitinophagaceae</taxon>
        <taxon>Taibaiella</taxon>
    </lineage>
</organism>
<reference evidence="3 4" key="1">
    <citation type="submission" date="2018-06" db="EMBL/GenBank/DDBJ databases">
        <title>Mucibacter soli gen. nov., sp. nov., a new member of the family Chitinophagaceae producing mucin.</title>
        <authorList>
            <person name="Kim M.-K."/>
            <person name="Park S."/>
            <person name="Kim T.-S."/>
            <person name="Joung Y."/>
            <person name="Han J.-H."/>
            <person name="Kim S.B."/>
        </authorList>
    </citation>
    <scope>NUCLEOTIDE SEQUENCE [LARGE SCALE GENOMIC DNA]</scope>
    <source>
        <strain evidence="3 4">R1-15</strain>
    </source>
</reference>
<evidence type="ECO:0000256" key="1">
    <source>
        <dbReference type="SAM" id="SignalP"/>
    </source>
</evidence>
<dbReference type="AlphaFoldDB" id="A0A2W2ALK9"/>
<accession>A0A2W2ALK9</accession>
<evidence type="ECO:0000313" key="4">
    <source>
        <dbReference type="Proteomes" id="UP000248745"/>
    </source>
</evidence>
<evidence type="ECO:0000313" key="3">
    <source>
        <dbReference type="EMBL" id="PZF74442.1"/>
    </source>
</evidence>
<dbReference type="Proteomes" id="UP000248745">
    <property type="component" value="Unassembled WGS sequence"/>
</dbReference>
<keyword evidence="1" id="KW-0732">Signal</keyword>
<proteinExistence type="predicted"/>
<dbReference type="NCBIfam" id="TIGR04183">
    <property type="entry name" value="Por_Secre_tail"/>
    <property type="match status" value="1"/>
</dbReference>
<dbReference type="RefSeq" id="WP_110997280.1">
    <property type="nucleotide sequence ID" value="NZ_QKTW01000003.1"/>
</dbReference>
<name>A0A2W2ALK9_9BACT</name>
<gene>
    <name evidence="3" type="ORF">DN068_02355</name>
</gene>
<feature type="domain" description="Secretion system C-terminal sorting" evidence="2">
    <location>
        <begin position="284"/>
        <end position="344"/>
    </location>
</feature>
<sequence length="353" mass="38460">MKRILLMFSLLITAGLAKAQITIQDNIIAAAGDTFRYSTPVDSNLSLATGANMSWDFSTMVMDTQNVQSWKTVAQANSGFILFGVPTNAFGFKLIDSIGFGGITVHDPYTFFLKRTNGSASSLNAVAYGITLMGLPVAANYQDEDEWYIFPMNFGNHDSTTFAFSASVPSVGSLKGKGYRISDVDGWGTIKTPYYPTATSCLRLASTSVETDSITYNGASFAITRSTTDYYWLTQNDQFPALWIETATVSGVTVPMFTRYRDIYRTKPTGINNVTVQKVAVSAYPNPSNGVFHINIPANWREFAIEVYDMSGKLVAAQGGKADIDLSKQAAGQYLVRTSNGADQIGFTTIQKL</sequence>
<comment type="caution">
    <text evidence="3">The sequence shown here is derived from an EMBL/GenBank/DDBJ whole genome shotgun (WGS) entry which is preliminary data.</text>
</comment>